<gene>
    <name evidence="2" type="ordered locus">Os07g0527600</name>
</gene>
<dbReference type="SUPFAM" id="SSF53474">
    <property type="entry name" value="alpha/beta-Hydrolases"/>
    <property type="match status" value="2"/>
</dbReference>
<name>Q0D5X5_ORYSJ</name>
<evidence type="ECO:0000259" key="1">
    <source>
        <dbReference type="Pfam" id="PF07859"/>
    </source>
</evidence>
<accession>Q0D5X5</accession>
<reference evidence="3" key="2">
    <citation type="journal article" date="2008" name="Nucleic Acids Res.">
        <title>The rice annotation project database (RAP-DB): 2008 update.</title>
        <authorList>
            <consortium name="The rice annotation project (RAP)"/>
        </authorList>
    </citation>
    <scope>GENOME REANNOTATION</scope>
    <source>
        <strain evidence="3">cv. Nipponbare</strain>
    </source>
</reference>
<dbReference type="InterPro" id="IPR050466">
    <property type="entry name" value="Carboxylest/Gibb_receptor"/>
</dbReference>
<dbReference type="KEGG" id="dosa:Os07g0527600"/>
<feature type="domain" description="Alpha/beta hydrolase fold-3" evidence="1">
    <location>
        <begin position="472"/>
        <end position="530"/>
    </location>
</feature>
<sequence>MHAQKNAVVVADDVAIDLHPFIRKYNDGRVERILRSSFVPASEDPAASRGGVAARDVIIDERNGVSARLFLPSGADGGRRLLPVVVYFHGGCFCTESAFGRTYHRYAASLASRAGALVVSVEYRLAPEHPVPAAHDDAWAALRWAASLSDPWLADHADPGRTFVAGDSAGGHIAYRTAVRAASREGGDIGIEGLIIIHPYFWGARMLPSEAAWDGESVIKPHQVGELWPFVTSGKAGNDDPWIDPPVEEVASLTCRRALVAVAEKDFLRDRGRLLAARMRGCAWAGGGDGRNVTLVESEGEDHGFHLYSPLRATSRRLMESIVQFINQPSHSPAPLRWPATILSELHDTTDSPQILLPMPTREYKAVFIDRLEKRTKTGASSANSTAANASLTIGRGKLATKKSYGLFFGRTRAHIYGGLASAGSLQCPRPFCGAPLSDTPIVSFNTSGCASKTFYSSVREAIPPVRRLPIVVYFHGGSFCTESAFCRTYHRYATSLASRTGALVVSVEYRLAPEHPIPAAYDEAWAALQCRRLGVPPVQYKVDTLWPFVTLVESEGEDHGFHLYSPLRGPRRQAGRSWRASCCRSCTSTSTLRCTQAMAIRRCQGAQLICLRPGRILLSVPSRPYLAAFRDEPDKVIARSGKRCMEINNALIVGQEKASRRSFGLISARAKPDNWRASKNPLLSASVRLRITMAKNFL</sequence>
<dbReference type="Gene3D" id="3.40.50.1820">
    <property type="entry name" value="alpha/beta hydrolase"/>
    <property type="match status" value="2"/>
</dbReference>
<dbReference type="InterPro" id="IPR029058">
    <property type="entry name" value="AB_hydrolase_fold"/>
</dbReference>
<evidence type="ECO:0000313" key="2">
    <source>
        <dbReference type="EMBL" id="BAF21748.1"/>
    </source>
</evidence>
<dbReference type="EMBL" id="AP008213">
    <property type="protein sequence ID" value="BAF21748.1"/>
    <property type="molecule type" value="Genomic_DNA"/>
</dbReference>
<dbReference type="InterPro" id="IPR013094">
    <property type="entry name" value="AB_hydrolase_3"/>
</dbReference>
<reference evidence="2 3" key="1">
    <citation type="journal article" date="2005" name="Nature">
        <title>The map-based sequence of the rice genome.</title>
        <authorList>
            <consortium name="International rice genome sequencing project (IRGSP)"/>
            <person name="Matsumoto T."/>
            <person name="Wu J."/>
            <person name="Kanamori H."/>
            <person name="Katayose Y."/>
            <person name="Fujisawa M."/>
            <person name="Namiki N."/>
            <person name="Mizuno H."/>
            <person name="Yamamoto K."/>
            <person name="Antonio B.A."/>
            <person name="Baba T."/>
            <person name="Sakata K."/>
            <person name="Nagamura Y."/>
            <person name="Aoki H."/>
            <person name="Arikawa K."/>
            <person name="Arita K."/>
            <person name="Bito T."/>
            <person name="Chiden Y."/>
            <person name="Fujitsuka N."/>
            <person name="Fukunaka R."/>
            <person name="Hamada M."/>
            <person name="Harada C."/>
            <person name="Hayashi A."/>
            <person name="Hijishita S."/>
            <person name="Honda M."/>
            <person name="Hosokawa S."/>
            <person name="Ichikawa Y."/>
            <person name="Idonuma A."/>
            <person name="Iijima M."/>
            <person name="Ikeda M."/>
            <person name="Ikeno M."/>
            <person name="Ito K."/>
            <person name="Ito S."/>
            <person name="Ito T."/>
            <person name="Ito Y."/>
            <person name="Ito Y."/>
            <person name="Iwabuchi A."/>
            <person name="Kamiya K."/>
            <person name="Karasawa W."/>
            <person name="Kurita K."/>
            <person name="Katagiri S."/>
            <person name="Kikuta A."/>
            <person name="Kobayashi H."/>
            <person name="Kobayashi N."/>
            <person name="Machita K."/>
            <person name="Maehara T."/>
            <person name="Masukawa M."/>
            <person name="Mizubayashi T."/>
            <person name="Mukai Y."/>
            <person name="Nagasaki H."/>
            <person name="Nagata Y."/>
            <person name="Naito S."/>
            <person name="Nakashima M."/>
            <person name="Nakama Y."/>
            <person name="Nakamichi Y."/>
            <person name="Nakamura M."/>
            <person name="Meguro A."/>
            <person name="Negishi M."/>
            <person name="Ohta I."/>
            <person name="Ohta T."/>
            <person name="Okamoto M."/>
            <person name="Ono N."/>
            <person name="Saji S."/>
            <person name="Sakaguchi M."/>
            <person name="Sakai K."/>
            <person name="Shibata M."/>
            <person name="Shimokawa T."/>
            <person name="Song J."/>
            <person name="Takazaki Y."/>
            <person name="Terasawa K."/>
            <person name="Tsugane M."/>
            <person name="Tsuji K."/>
            <person name="Ueda S."/>
            <person name="Waki K."/>
            <person name="Yamagata H."/>
            <person name="Yamamoto M."/>
            <person name="Yamamoto S."/>
            <person name="Yamane H."/>
            <person name="Yoshiki S."/>
            <person name="Yoshihara R."/>
            <person name="Yukawa K."/>
            <person name="Zhong H."/>
            <person name="Yano M."/>
            <person name="Yuan Q."/>
            <person name="Ouyang S."/>
            <person name="Liu J."/>
            <person name="Jones K.M."/>
            <person name="Gansberger K."/>
            <person name="Moffat K."/>
            <person name="Hill J."/>
            <person name="Bera J."/>
            <person name="Fadrosh D."/>
            <person name="Jin S."/>
            <person name="Johri S."/>
            <person name="Kim M."/>
            <person name="Overton L."/>
            <person name="Reardon M."/>
            <person name="Tsitrin T."/>
            <person name="Vuong H."/>
            <person name="Weaver B."/>
            <person name="Ciecko A."/>
            <person name="Tallon L."/>
            <person name="Jackson J."/>
            <person name="Pai G."/>
            <person name="Aken S.V."/>
            <person name="Utterback T."/>
            <person name="Reidmuller S."/>
            <person name="Feldblyum T."/>
            <person name="Hsiao J."/>
            <person name="Zismann V."/>
            <person name="Iobst S."/>
            <person name="de Vazeille A.R."/>
            <person name="Buell C.R."/>
            <person name="Ying K."/>
            <person name="Li Y."/>
            <person name="Lu T."/>
            <person name="Huang Y."/>
            <person name="Zhao Q."/>
            <person name="Feng Q."/>
            <person name="Zhang L."/>
            <person name="Zhu J."/>
            <person name="Weng Q."/>
            <person name="Mu J."/>
            <person name="Lu Y."/>
            <person name="Fan D."/>
            <person name="Liu Y."/>
            <person name="Guan J."/>
            <person name="Zhang Y."/>
            <person name="Yu S."/>
            <person name="Liu X."/>
            <person name="Zhang Y."/>
            <person name="Hong G."/>
            <person name="Han B."/>
            <person name="Choisne N."/>
            <person name="Demange N."/>
            <person name="Orjeda G."/>
            <person name="Samain S."/>
            <person name="Cattolico L."/>
            <person name="Pelletier E."/>
            <person name="Couloux A."/>
            <person name="Segurens B."/>
            <person name="Wincker P."/>
            <person name="D'Hont A."/>
            <person name="Scarpelli C."/>
            <person name="Weissenbach J."/>
            <person name="Salanoubat M."/>
            <person name="Quetier F."/>
            <person name="Yu Y."/>
            <person name="Kim H.R."/>
            <person name="Rambo T."/>
            <person name="Currie J."/>
            <person name="Collura K."/>
            <person name="Luo M."/>
            <person name="Yang T."/>
            <person name="Ammiraju J.S.S."/>
            <person name="Engler F."/>
            <person name="Soderlund C."/>
            <person name="Wing R.A."/>
            <person name="Palmer L.E."/>
            <person name="de la Bastide M."/>
            <person name="Spiegel L."/>
            <person name="Nascimento L."/>
            <person name="Zutavern T."/>
            <person name="O'Shaughnessy A."/>
            <person name="Dike S."/>
            <person name="Dedhia N."/>
            <person name="Preston R."/>
            <person name="Balija V."/>
            <person name="McCombie W.R."/>
            <person name="Chow T."/>
            <person name="Chen H."/>
            <person name="Chung M."/>
            <person name="Chen C."/>
            <person name="Shaw J."/>
            <person name="Wu H."/>
            <person name="Hsiao K."/>
            <person name="Chao Y."/>
            <person name="Chu M."/>
            <person name="Cheng C."/>
            <person name="Hour A."/>
            <person name="Lee P."/>
            <person name="Lin S."/>
            <person name="Lin Y."/>
            <person name="Liou J."/>
            <person name="Liu S."/>
            <person name="Hsing Y."/>
            <person name="Raghuvanshi S."/>
            <person name="Mohanty A."/>
            <person name="Bharti A.K."/>
            <person name="Gaur A."/>
            <person name="Gupta V."/>
            <person name="Kumar D."/>
            <person name="Ravi V."/>
            <person name="Vij S."/>
            <person name="Kapur A."/>
            <person name="Khurana P."/>
            <person name="Khurana P."/>
            <person name="Khurana J.P."/>
            <person name="Tyagi A.K."/>
            <person name="Gaikwad K."/>
            <person name="Singh A."/>
            <person name="Dalal V."/>
            <person name="Srivastava S."/>
            <person name="Dixit A."/>
            <person name="Pal A.K."/>
            <person name="Ghazi I.A."/>
            <person name="Yadav M."/>
            <person name="Pandit A."/>
            <person name="Bhargava A."/>
            <person name="Sureshbabu K."/>
            <person name="Batra K."/>
            <person name="Sharma T.R."/>
            <person name="Mohapatra T."/>
            <person name="Singh N.K."/>
            <person name="Messing J."/>
            <person name="Nelson A.B."/>
            <person name="Fuks G."/>
            <person name="Kavchok S."/>
            <person name="Keizer G."/>
            <person name="Linton E."/>
            <person name="Llaca V."/>
            <person name="Song R."/>
            <person name="Tanyolac B."/>
            <person name="Young S."/>
            <person name="Ho-Il K."/>
            <person name="Hahn J.H."/>
            <person name="Sangsakoo G."/>
            <person name="Vanavichit A."/>
            <person name="de Mattos Luiz.A.T."/>
            <person name="Zimmer P.D."/>
            <person name="Malone G."/>
            <person name="Dellagostin O."/>
            <person name="de Oliveira A.C."/>
            <person name="Bevan M."/>
            <person name="Bancroft I."/>
            <person name="Minx P."/>
            <person name="Cordum H."/>
            <person name="Wilson R."/>
            <person name="Cheng Z."/>
            <person name="Jin W."/>
            <person name="Jiang J."/>
            <person name="Leong S.A."/>
            <person name="Iwama H."/>
            <person name="Gojobori T."/>
            <person name="Itoh T."/>
            <person name="Niimura Y."/>
            <person name="Fujii Y."/>
            <person name="Habara T."/>
            <person name="Sakai H."/>
            <person name="Sato Y."/>
            <person name="Wilson G."/>
            <person name="Kumar K."/>
            <person name="McCouch S."/>
            <person name="Juretic N."/>
            <person name="Hoen D."/>
            <person name="Wright S."/>
            <person name="Bruskiewich R."/>
            <person name="Bureau T."/>
            <person name="Miyao A."/>
            <person name="Hirochika H."/>
            <person name="Nishikawa T."/>
            <person name="Kadowaki K."/>
            <person name="Sugiura M."/>
            <person name="Burr B."/>
            <person name="Sasaki T."/>
        </authorList>
    </citation>
    <scope>NUCLEOTIDE SEQUENCE [LARGE SCALE GENOMIC DNA]</scope>
    <source>
        <strain evidence="3">cv. Nipponbare</strain>
    </source>
</reference>
<dbReference type="ESTHER" id="orysa-Q69UB1">
    <property type="family name" value="Plant_carboxylesterase"/>
</dbReference>
<evidence type="ECO:0000313" key="3">
    <source>
        <dbReference type="Proteomes" id="UP000000763"/>
    </source>
</evidence>
<proteinExistence type="predicted"/>
<dbReference type="Proteomes" id="UP000000763">
    <property type="component" value="Chromosome 7"/>
</dbReference>
<dbReference type="GO" id="GO:0016787">
    <property type="term" value="F:hydrolase activity"/>
    <property type="evidence" value="ECO:0007669"/>
    <property type="project" value="InterPro"/>
</dbReference>
<dbReference type="AlphaFoldDB" id="Q0D5X5"/>
<organism evidence="2 3">
    <name type="scientific">Oryza sativa subsp. japonica</name>
    <name type="common">Rice</name>
    <dbReference type="NCBI Taxonomy" id="39947"/>
    <lineage>
        <taxon>Eukaryota</taxon>
        <taxon>Viridiplantae</taxon>
        <taxon>Streptophyta</taxon>
        <taxon>Embryophyta</taxon>
        <taxon>Tracheophyta</taxon>
        <taxon>Spermatophyta</taxon>
        <taxon>Magnoliopsida</taxon>
        <taxon>Liliopsida</taxon>
        <taxon>Poales</taxon>
        <taxon>Poaceae</taxon>
        <taxon>BOP clade</taxon>
        <taxon>Oryzoideae</taxon>
        <taxon>Oryzeae</taxon>
        <taxon>Oryzinae</taxon>
        <taxon>Oryza</taxon>
        <taxon>Oryza sativa</taxon>
    </lineage>
</organism>
<dbReference type="Pfam" id="PF07859">
    <property type="entry name" value="Abhydrolase_3"/>
    <property type="match status" value="2"/>
</dbReference>
<protein>
    <submittedName>
        <fullName evidence="2">Os07g0527600 protein</fullName>
    </submittedName>
</protein>
<dbReference type="PANTHER" id="PTHR23024:SF563">
    <property type="entry name" value="OS09G0435700 PROTEIN"/>
    <property type="match status" value="1"/>
</dbReference>
<dbReference type="PANTHER" id="PTHR23024">
    <property type="entry name" value="ARYLACETAMIDE DEACETYLASE"/>
    <property type="match status" value="1"/>
</dbReference>
<feature type="domain" description="Alpha/beta hydrolase fold-3" evidence="1">
    <location>
        <begin position="85"/>
        <end position="306"/>
    </location>
</feature>